<name>A0A9X3APB5_9ENTR</name>
<dbReference type="RefSeq" id="WP_271124593.1">
    <property type="nucleotide sequence ID" value="NZ_JALHAN010000069.1"/>
</dbReference>
<sequence length="110" mass="12478">MDDKKFVIKYTQTAKDSIGTLVNFLKSAGVNLQVISATLDCFEKKVKEFPQGCQVCPALLKLGCAKYRECNTEEGYRILYSVDDTVITVHVMLAQRQDIKQLLFKRLIQA</sequence>
<dbReference type="Gene3D" id="3.30.2310.20">
    <property type="entry name" value="RelE-like"/>
    <property type="match status" value="1"/>
</dbReference>
<comment type="caution">
    <text evidence="1">The sequence shown here is derived from an EMBL/GenBank/DDBJ whole genome shotgun (WGS) entry which is preliminary data.</text>
</comment>
<gene>
    <name evidence="1" type="ORF">MUA00_19220</name>
</gene>
<dbReference type="InterPro" id="IPR035093">
    <property type="entry name" value="RelE/ParE_toxin_dom_sf"/>
</dbReference>
<dbReference type="EMBL" id="JALHAP010000082">
    <property type="protein sequence ID" value="MCT4703912.1"/>
    <property type="molecule type" value="Genomic_DNA"/>
</dbReference>
<proteinExistence type="predicted"/>
<keyword evidence="2" id="KW-1185">Reference proteome</keyword>
<evidence type="ECO:0000313" key="1">
    <source>
        <dbReference type="EMBL" id="MCT4703912.1"/>
    </source>
</evidence>
<reference evidence="1" key="1">
    <citation type="submission" date="2022-03" db="EMBL/GenBank/DDBJ databases">
        <title>Proposal of a novel genus Dryocolo and two novel species.</title>
        <authorList>
            <person name="Maddock D.W."/>
            <person name="Brady C.L."/>
            <person name="Denman S."/>
            <person name="Arnold D."/>
        </authorList>
    </citation>
    <scope>NUCLEOTIDE SEQUENCE</scope>
    <source>
        <strain evidence="1">H6W4</strain>
    </source>
</reference>
<dbReference type="AlphaFoldDB" id="A0A9X3APB5"/>
<protein>
    <submittedName>
        <fullName evidence="1">Type II toxin-antitoxin system RelE/ParE family toxin</fullName>
    </submittedName>
</protein>
<dbReference type="Proteomes" id="UP001150641">
    <property type="component" value="Unassembled WGS sequence"/>
</dbReference>
<organism evidence="1 2">
    <name type="scientific">Dryocola boscaweniae</name>
    <dbReference type="NCBI Taxonomy" id="2925397"/>
    <lineage>
        <taxon>Bacteria</taxon>
        <taxon>Pseudomonadati</taxon>
        <taxon>Pseudomonadota</taxon>
        <taxon>Gammaproteobacteria</taxon>
        <taxon>Enterobacterales</taxon>
        <taxon>Enterobacteriaceae</taxon>
        <taxon>Dryocola</taxon>
    </lineage>
</organism>
<accession>A0A9X3APB5</accession>
<evidence type="ECO:0000313" key="2">
    <source>
        <dbReference type="Proteomes" id="UP001150641"/>
    </source>
</evidence>